<feature type="compositionally biased region" description="Basic residues" evidence="1">
    <location>
        <begin position="87"/>
        <end position="96"/>
    </location>
</feature>
<feature type="region of interest" description="Disordered" evidence="1">
    <location>
        <begin position="1"/>
        <end position="107"/>
    </location>
</feature>
<dbReference type="RefSeq" id="WP_205361975.1">
    <property type="nucleotide sequence ID" value="NZ_JADKYB010000023.1"/>
</dbReference>
<dbReference type="Proteomes" id="UP000749040">
    <property type="component" value="Unassembled WGS sequence"/>
</dbReference>
<dbReference type="EMBL" id="JADKYB010000023">
    <property type="protein sequence ID" value="MBM9509212.1"/>
    <property type="molecule type" value="Genomic_DNA"/>
</dbReference>
<comment type="caution">
    <text evidence="2">The sequence shown here is derived from an EMBL/GenBank/DDBJ whole genome shotgun (WGS) entry which is preliminary data.</text>
</comment>
<feature type="compositionally biased region" description="Pro residues" evidence="1">
    <location>
        <begin position="77"/>
        <end position="86"/>
    </location>
</feature>
<evidence type="ECO:0000313" key="3">
    <source>
        <dbReference type="Proteomes" id="UP000749040"/>
    </source>
</evidence>
<gene>
    <name evidence="2" type="ORF">ITX44_32630</name>
</gene>
<accession>A0ABS2U2D3</accession>
<organism evidence="2 3">
    <name type="scientific">Actinacidiphila acididurans</name>
    <dbReference type="NCBI Taxonomy" id="2784346"/>
    <lineage>
        <taxon>Bacteria</taxon>
        <taxon>Bacillati</taxon>
        <taxon>Actinomycetota</taxon>
        <taxon>Actinomycetes</taxon>
        <taxon>Kitasatosporales</taxon>
        <taxon>Streptomycetaceae</taxon>
        <taxon>Actinacidiphila</taxon>
    </lineage>
</organism>
<protein>
    <recommendedName>
        <fullName evidence="4">Bacterial mobilisation domain-containing protein</fullName>
    </recommendedName>
</protein>
<evidence type="ECO:0008006" key="4">
    <source>
        <dbReference type="Google" id="ProtNLM"/>
    </source>
</evidence>
<reference evidence="2 3" key="1">
    <citation type="submission" date="2021-01" db="EMBL/GenBank/DDBJ databases">
        <title>Streptomyces acididurans sp. nov., isolated from a peat swamp forest soil.</title>
        <authorList>
            <person name="Chantavorakit T."/>
            <person name="Duangmal K."/>
        </authorList>
    </citation>
    <scope>NUCLEOTIDE SEQUENCE [LARGE SCALE GENOMIC DNA]</scope>
    <source>
        <strain evidence="2 3">KK5PA1</strain>
    </source>
</reference>
<evidence type="ECO:0000313" key="2">
    <source>
        <dbReference type="EMBL" id="MBM9509212.1"/>
    </source>
</evidence>
<name>A0ABS2U2D3_9ACTN</name>
<evidence type="ECO:0000256" key="1">
    <source>
        <dbReference type="SAM" id="MobiDB-lite"/>
    </source>
</evidence>
<proteinExistence type="predicted"/>
<keyword evidence="3" id="KW-1185">Reference proteome</keyword>
<sequence>MTADDPAATHPVPSHEPSTAPGGASCRVRRSYGPTYALPRPEPGGKGPAGPRAGAHGDRPDVLSQGAPDKGNDELPDPPTPRTPPFPHRKPRRRARNPTERAHKLTTRLSDAEYAEIAGAARRHAVTVARFLATAGLTAARGQAGISADQQLDAAIDELAALRTAVSRVGNNVNQMAHIYNAGGIPLPGELDHALRALLAVLARVDAAANALVQRRH</sequence>